<organism evidence="2 3">
    <name type="scientific">Corynebacterium amycolatum</name>
    <dbReference type="NCBI Taxonomy" id="43765"/>
    <lineage>
        <taxon>Bacteria</taxon>
        <taxon>Bacillati</taxon>
        <taxon>Actinomycetota</taxon>
        <taxon>Actinomycetes</taxon>
        <taxon>Mycobacteriales</taxon>
        <taxon>Corynebacteriaceae</taxon>
        <taxon>Corynebacterium</taxon>
    </lineage>
</organism>
<protein>
    <recommendedName>
        <fullName evidence="4">Cobalamin biosynthesis protein CbiX</fullName>
    </recommendedName>
</protein>
<dbReference type="Proteomes" id="UP001220238">
    <property type="component" value="Chromosome"/>
</dbReference>
<proteinExistence type="predicted"/>
<name>A0AB38XY73_CORAY</name>
<feature type="compositionally biased region" description="Basic and acidic residues" evidence="1">
    <location>
        <begin position="246"/>
        <end position="256"/>
    </location>
</feature>
<evidence type="ECO:0000256" key="1">
    <source>
        <dbReference type="SAM" id="MobiDB-lite"/>
    </source>
</evidence>
<evidence type="ECO:0000313" key="3">
    <source>
        <dbReference type="Proteomes" id="UP001220238"/>
    </source>
</evidence>
<gene>
    <name evidence="2" type="ORF">P2W56_03695</name>
</gene>
<dbReference type="AlphaFoldDB" id="A0AB38XY73"/>
<dbReference type="EMBL" id="CP120206">
    <property type="protein sequence ID" value="WET44546.1"/>
    <property type="molecule type" value="Genomic_DNA"/>
</dbReference>
<evidence type="ECO:0000313" key="2">
    <source>
        <dbReference type="EMBL" id="WET44546.1"/>
    </source>
</evidence>
<dbReference type="GeneID" id="92767594"/>
<feature type="compositionally biased region" description="Basic residues" evidence="1">
    <location>
        <begin position="257"/>
        <end position="290"/>
    </location>
</feature>
<sequence length="309" mass="33331">MAAQTPRILIAHCGVDASPEFITTAVEGLDTFDQTIVTSTGTELRSTLADLGREDTENLHIVVMPMTSGRNLPLIADTAKTCQWFKRNHSNVRIALAAPPLGATTTLAFLRATLRRETSADDIAVICSAAIDPFADAELFRIARLAWTHSSGADVVVAFDDVYPSVSQTLAPYKATLDDESLRPTRRSTVIRADLQTAENQKPLITSTALATAISQSAKTALHLLQSHDDDGIEAALLADHEHGYAHSHGEEDGGHGHSHGHVHGHGHHHHGHVHGHSHGHGHNHHHHHHSADVHTEFDLGNIDADATE</sequence>
<reference evidence="2" key="1">
    <citation type="submission" date="2023-03" db="EMBL/GenBank/DDBJ databases">
        <title>Corynebacterium amycolatum SB-1.</title>
        <authorList>
            <person name="Jo H."/>
        </authorList>
    </citation>
    <scope>NUCLEOTIDE SEQUENCE</scope>
    <source>
        <strain evidence="2">SB-1</strain>
    </source>
</reference>
<accession>A0AB38XY73</accession>
<dbReference type="RefSeq" id="WP_049180775.1">
    <property type="nucleotide sequence ID" value="NZ_CP046975.1"/>
</dbReference>
<feature type="region of interest" description="Disordered" evidence="1">
    <location>
        <begin position="246"/>
        <end position="294"/>
    </location>
</feature>
<evidence type="ECO:0008006" key="4">
    <source>
        <dbReference type="Google" id="ProtNLM"/>
    </source>
</evidence>